<organism evidence="1 2">
    <name type="scientific">Parascaris equorum</name>
    <name type="common">Equine roundworm</name>
    <dbReference type="NCBI Taxonomy" id="6256"/>
    <lineage>
        <taxon>Eukaryota</taxon>
        <taxon>Metazoa</taxon>
        <taxon>Ecdysozoa</taxon>
        <taxon>Nematoda</taxon>
        <taxon>Chromadorea</taxon>
        <taxon>Rhabditida</taxon>
        <taxon>Spirurina</taxon>
        <taxon>Ascaridomorpha</taxon>
        <taxon>Ascaridoidea</taxon>
        <taxon>Ascarididae</taxon>
        <taxon>Parascaris</taxon>
    </lineage>
</organism>
<name>A0A914R932_PAREQ</name>
<dbReference type="AlphaFoldDB" id="A0A914R932"/>
<dbReference type="Proteomes" id="UP000887564">
    <property type="component" value="Unplaced"/>
</dbReference>
<evidence type="ECO:0000313" key="2">
    <source>
        <dbReference type="WBParaSite" id="PEQ_0000277801-mRNA-1"/>
    </source>
</evidence>
<accession>A0A914R932</accession>
<dbReference type="WBParaSite" id="PEQ_0000277801-mRNA-1">
    <property type="protein sequence ID" value="PEQ_0000277801-mRNA-1"/>
    <property type="gene ID" value="PEQ_0000277801"/>
</dbReference>
<protein>
    <submittedName>
        <fullName evidence="2">Uncharacterized protein</fullName>
    </submittedName>
</protein>
<sequence length="41" mass="4402">MGISLWGLAKNVTDSVPVLRKVSVLDALCTVVVTSEWQATN</sequence>
<proteinExistence type="predicted"/>
<evidence type="ECO:0000313" key="1">
    <source>
        <dbReference type="Proteomes" id="UP000887564"/>
    </source>
</evidence>
<keyword evidence="1" id="KW-1185">Reference proteome</keyword>
<reference evidence="2" key="1">
    <citation type="submission" date="2022-11" db="UniProtKB">
        <authorList>
            <consortium name="WormBaseParasite"/>
        </authorList>
    </citation>
    <scope>IDENTIFICATION</scope>
</reference>